<name>A0A148KNM0_9ALTE</name>
<evidence type="ECO:0000313" key="3">
    <source>
        <dbReference type="Proteomes" id="UP000070299"/>
    </source>
</evidence>
<proteinExistence type="predicted"/>
<sequence>MSVFLELTIKRLRLKYGGLALMLVFMQACQYGLHQELNVTQDKLSPLNTRFNINQQDIELLNGYAEESAAPDSNTKLITQVWGTPTKTDLNGDGQQDAVLILSQNGVGSGIFYYLVVAIREGEHFKGSKAFLLGDRIQPHEVRVDKNRITVQLLDRLKSDAYTTLPSITTEQRFVYDADTQQLIAVEPNFAGEADPARMTLGMKTWYWEKTQYNNDSEQKPKLAQKFSLKFEANGKVLITTDCNAMQGEFSVTDNQITLSKMISTRMFCADSQEQEFSKMLTNVSSYFFTGKGRLILELKYDSGSMTFW</sequence>
<dbReference type="InterPro" id="IPR053147">
    <property type="entry name" value="Hsp_HslJ-like"/>
</dbReference>
<reference evidence="3" key="1">
    <citation type="submission" date="2016-02" db="EMBL/GenBank/DDBJ databases">
        <authorList>
            <person name="Schultz-Johansen M."/>
            <person name="Glaring M.A."/>
            <person name="Bech P.K."/>
            <person name="Stougaard P."/>
        </authorList>
    </citation>
    <scope>NUCLEOTIDE SEQUENCE [LARGE SCALE GENOMIC DNA]</scope>
    <source>
        <strain evidence="3">S66</strain>
    </source>
</reference>
<dbReference type="EMBL" id="LSNE01000009">
    <property type="protein sequence ID" value="KXI27828.1"/>
    <property type="molecule type" value="Genomic_DNA"/>
</dbReference>
<protein>
    <recommendedName>
        <fullName evidence="1">DUF306 domain-containing protein</fullName>
    </recommendedName>
</protein>
<dbReference type="Pfam" id="PF03724">
    <property type="entry name" value="META"/>
    <property type="match status" value="1"/>
</dbReference>
<feature type="domain" description="DUF306" evidence="1">
    <location>
        <begin position="207"/>
        <end position="307"/>
    </location>
</feature>
<dbReference type="InterPro" id="IPR005184">
    <property type="entry name" value="DUF306_Meta_HslJ"/>
</dbReference>
<dbReference type="PANTHER" id="PTHR35535">
    <property type="entry name" value="HEAT SHOCK PROTEIN HSLJ"/>
    <property type="match status" value="1"/>
</dbReference>
<comment type="caution">
    <text evidence="2">The sequence shown here is derived from an EMBL/GenBank/DDBJ whole genome shotgun (WGS) entry which is preliminary data.</text>
</comment>
<dbReference type="PANTHER" id="PTHR35535:SF1">
    <property type="entry name" value="HEAT SHOCK PROTEIN HSLJ"/>
    <property type="match status" value="1"/>
</dbReference>
<gene>
    <name evidence="2" type="ORF">AX660_20075</name>
</gene>
<dbReference type="AlphaFoldDB" id="A0A148KNM0"/>
<dbReference type="STRING" id="1799789.AX660_20075"/>
<evidence type="ECO:0000313" key="2">
    <source>
        <dbReference type="EMBL" id="KXI27828.1"/>
    </source>
</evidence>
<dbReference type="Gene3D" id="2.40.128.270">
    <property type="match status" value="1"/>
</dbReference>
<dbReference type="Proteomes" id="UP000070299">
    <property type="component" value="Unassembled WGS sequence"/>
</dbReference>
<dbReference type="InterPro" id="IPR038670">
    <property type="entry name" value="HslJ-like_sf"/>
</dbReference>
<dbReference type="RefSeq" id="WP_068379436.1">
    <property type="nucleotide sequence ID" value="NZ_LSNE01000009.1"/>
</dbReference>
<dbReference type="OrthoDB" id="5348860at2"/>
<keyword evidence="3" id="KW-1185">Reference proteome</keyword>
<accession>A0A148KNM0</accession>
<organism evidence="2 3">
    <name type="scientific">Paraglaciecola hydrolytica</name>
    <dbReference type="NCBI Taxonomy" id="1799789"/>
    <lineage>
        <taxon>Bacteria</taxon>
        <taxon>Pseudomonadati</taxon>
        <taxon>Pseudomonadota</taxon>
        <taxon>Gammaproteobacteria</taxon>
        <taxon>Alteromonadales</taxon>
        <taxon>Alteromonadaceae</taxon>
        <taxon>Paraglaciecola</taxon>
    </lineage>
</organism>
<evidence type="ECO:0000259" key="1">
    <source>
        <dbReference type="Pfam" id="PF03724"/>
    </source>
</evidence>